<feature type="transmembrane region" description="Helical" evidence="2">
    <location>
        <begin position="32"/>
        <end position="49"/>
    </location>
</feature>
<dbReference type="RefSeq" id="WP_044524534.1">
    <property type="nucleotide sequence ID" value="NZ_HG322954.1"/>
</dbReference>
<name>A0A7X6MUA1_9MYCO</name>
<feature type="compositionally biased region" description="Basic residues" evidence="1">
    <location>
        <begin position="134"/>
        <end position="150"/>
    </location>
</feature>
<protein>
    <submittedName>
        <fullName evidence="3">Uncharacterized protein</fullName>
    </submittedName>
</protein>
<feature type="transmembrane region" description="Helical" evidence="2">
    <location>
        <begin position="7"/>
        <end position="26"/>
    </location>
</feature>
<organism evidence="3 4">
    <name type="scientific">Mycolicibacterium septicum DSM 44393</name>
    <dbReference type="NCBI Taxonomy" id="1341646"/>
    <lineage>
        <taxon>Bacteria</taxon>
        <taxon>Bacillati</taxon>
        <taxon>Actinomycetota</taxon>
        <taxon>Actinomycetes</taxon>
        <taxon>Mycobacteriales</taxon>
        <taxon>Mycobacteriaceae</taxon>
        <taxon>Mycolicibacterium</taxon>
    </lineage>
</organism>
<keyword evidence="2" id="KW-1133">Transmembrane helix</keyword>
<keyword evidence="2" id="KW-0472">Membrane</keyword>
<sequence length="150" mass="16125">MKVLKATLALAGVAAVALYVAVMLLIELLARLLPLIVLGAVVMLAVYVWRRVQAHHRERHQAAIKDRAPTGTVEHPAQRQVSVVPALPSHQQTRLIVGSEGNGGIDQEGYLRLGPPPALPSSARQSDVVAAGRSHGRRNVSHARPRSSRP</sequence>
<dbReference type="EMBL" id="JAAXPJ010000015">
    <property type="protein sequence ID" value="NKZ15017.1"/>
    <property type="molecule type" value="Genomic_DNA"/>
</dbReference>
<evidence type="ECO:0000313" key="4">
    <source>
        <dbReference type="Proteomes" id="UP000518188"/>
    </source>
</evidence>
<evidence type="ECO:0000256" key="1">
    <source>
        <dbReference type="SAM" id="MobiDB-lite"/>
    </source>
</evidence>
<comment type="caution">
    <text evidence="3">The sequence shown here is derived from an EMBL/GenBank/DDBJ whole genome shotgun (WGS) entry which is preliminary data.</text>
</comment>
<evidence type="ECO:0000313" key="3">
    <source>
        <dbReference type="EMBL" id="NKZ15017.1"/>
    </source>
</evidence>
<gene>
    <name evidence="3" type="ORF">HGA11_29010</name>
</gene>
<reference evidence="3 4" key="1">
    <citation type="submission" date="2020-04" db="EMBL/GenBank/DDBJ databases">
        <title>MicrobeNet Type strains.</title>
        <authorList>
            <person name="Nicholson A.C."/>
        </authorList>
    </citation>
    <scope>NUCLEOTIDE SEQUENCE [LARGE SCALE GENOMIC DNA]</scope>
    <source>
        <strain evidence="3 4">ATCC 700731</strain>
    </source>
</reference>
<proteinExistence type="predicted"/>
<feature type="region of interest" description="Disordered" evidence="1">
    <location>
        <begin position="106"/>
        <end position="150"/>
    </location>
</feature>
<dbReference type="Proteomes" id="UP000518188">
    <property type="component" value="Unassembled WGS sequence"/>
</dbReference>
<accession>A0A7X6MUA1</accession>
<keyword evidence="2" id="KW-0812">Transmembrane</keyword>
<evidence type="ECO:0000256" key="2">
    <source>
        <dbReference type="SAM" id="Phobius"/>
    </source>
</evidence>
<dbReference type="AlphaFoldDB" id="A0A7X6MUA1"/>